<reference evidence="3 4" key="1">
    <citation type="submission" date="2018-12" db="EMBL/GenBank/DDBJ databases">
        <title>Bacillus chawlae sp. nov., Bacillus glennii sp. nov., and Bacillus saganii sp. nov. Isolated from the Vehicle Assembly Building at Kennedy Space Center where the Viking Spacecraft were Assembled.</title>
        <authorList>
            <person name="Seuylemezian A."/>
            <person name="Vaishampayan P."/>
        </authorList>
    </citation>
    <scope>NUCLEOTIDE SEQUENCE [LARGE SCALE GENOMIC DNA]</scope>
    <source>
        <strain evidence="3 4">L5</strain>
    </source>
</reference>
<dbReference type="Gene3D" id="3.30.70.270">
    <property type="match status" value="1"/>
</dbReference>
<dbReference type="SMART" id="SM00267">
    <property type="entry name" value="GGDEF"/>
    <property type="match status" value="1"/>
</dbReference>
<accession>A0A3S0VGX5</accession>
<keyword evidence="1" id="KW-0472">Membrane</keyword>
<keyword evidence="1" id="KW-1133">Transmembrane helix</keyword>
<dbReference type="SUPFAM" id="SSF55781">
    <property type="entry name" value="GAF domain-like"/>
    <property type="match status" value="1"/>
</dbReference>
<proteinExistence type="predicted"/>
<dbReference type="GO" id="GO:0052621">
    <property type="term" value="F:diguanylate cyclase activity"/>
    <property type="evidence" value="ECO:0007669"/>
    <property type="project" value="TreeGrafter"/>
</dbReference>
<dbReference type="NCBIfam" id="TIGR00254">
    <property type="entry name" value="GGDEF"/>
    <property type="match status" value="1"/>
</dbReference>
<dbReference type="PROSITE" id="PS50887">
    <property type="entry name" value="GGDEF"/>
    <property type="match status" value="1"/>
</dbReference>
<name>A0A3S0VGX5_9BACI</name>
<dbReference type="FunFam" id="3.30.70.270:FF:000001">
    <property type="entry name" value="Diguanylate cyclase domain protein"/>
    <property type="match status" value="1"/>
</dbReference>
<dbReference type="SUPFAM" id="SSF55073">
    <property type="entry name" value="Nucleotide cyclase"/>
    <property type="match status" value="1"/>
</dbReference>
<dbReference type="InterPro" id="IPR000160">
    <property type="entry name" value="GGDEF_dom"/>
</dbReference>
<evidence type="ECO:0000313" key="4">
    <source>
        <dbReference type="Proteomes" id="UP000267430"/>
    </source>
</evidence>
<organism evidence="3 4">
    <name type="scientific">Peribacillus cavernae</name>
    <dbReference type="NCBI Taxonomy" id="1674310"/>
    <lineage>
        <taxon>Bacteria</taxon>
        <taxon>Bacillati</taxon>
        <taxon>Bacillota</taxon>
        <taxon>Bacilli</taxon>
        <taxon>Bacillales</taxon>
        <taxon>Bacillaceae</taxon>
        <taxon>Peribacillus</taxon>
    </lineage>
</organism>
<dbReference type="GO" id="GO:0043709">
    <property type="term" value="P:cell adhesion involved in single-species biofilm formation"/>
    <property type="evidence" value="ECO:0007669"/>
    <property type="project" value="TreeGrafter"/>
</dbReference>
<protein>
    <submittedName>
        <fullName evidence="3">GGDEF domain-containing protein</fullName>
    </submittedName>
</protein>
<dbReference type="EMBL" id="RYZZ01000020">
    <property type="protein sequence ID" value="RUQ27741.1"/>
    <property type="molecule type" value="Genomic_DNA"/>
</dbReference>
<sequence length="573" mass="64951">MEVAKHKRITVWLLWLLLVPAGITLTYQYYPPQTNVHGWDIIGFLFLACLLSLIPMMINNSPVSAVQGVSLAVFLIYGLAVEMIVTQITYMFMLLALRLRRNEIHRLPLNSLLFFFVSLVSGLIYYALAAADDFGTIVSPSHLSIIIVYHLIYFTLNTILVSVIRYLLYNQKLALITRDAVWDCIAALVVLPIGIILFILYQQLGYQSILITGIPLIVLAYTMKLYNSSQAINEGLQKASEFGHQLTQRLEVKEVIHLFVVKIATILPSEQTYILDVFNQEKEIHLLRYAEWGIEKEKKIKPLVLNEGISGHVWKTKKGIIYQTRKDWEHLDTGILKETVESVLAVPVVRNSLVVGVLILTSGKKRAYEQYQLMIMDILCSYLGAAIENARHLQETKQKSERCALTNLYNFRYFESALEKEFDKLQNKEYSNLSLIILDIDRFKSINDTYGHQSGNEILTELARRLERLMANRGILARFGGEEFVILMPEVDKAEAYDFAEFIRHSIASKPFSVHSDLGEHRSKLLVSVTASIGVASALADAEDAQSLVRHADRAMYTGAKQAGRNKVAQYVG</sequence>
<dbReference type="RefSeq" id="WP_126865535.1">
    <property type="nucleotide sequence ID" value="NZ_JAUSTX010000008.1"/>
</dbReference>
<feature type="transmembrane region" description="Helical" evidence="1">
    <location>
        <begin position="70"/>
        <end position="97"/>
    </location>
</feature>
<dbReference type="PANTHER" id="PTHR45138">
    <property type="entry name" value="REGULATORY COMPONENTS OF SENSORY TRANSDUCTION SYSTEM"/>
    <property type="match status" value="1"/>
</dbReference>
<dbReference type="Proteomes" id="UP000267430">
    <property type="component" value="Unassembled WGS sequence"/>
</dbReference>
<feature type="transmembrane region" description="Helical" evidence="1">
    <location>
        <begin position="37"/>
        <end position="58"/>
    </location>
</feature>
<dbReference type="InterPro" id="IPR029016">
    <property type="entry name" value="GAF-like_dom_sf"/>
</dbReference>
<comment type="caution">
    <text evidence="3">The sequence shown here is derived from an EMBL/GenBank/DDBJ whole genome shotgun (WGS) entry which is preliminary data.</text>
</comment>
<keyword evidence="4" id="KW-1185">Reference proteome</keyword>
<feature type="transmembrane region" description="Helical" evidence="1">
    <location>
        <begin position="109"/>
        <end position="131"/>
    </location>
</feature>
<feature type="transmembrane region" description="Helical" evidence="1">
    <location>
        <begin position="12"/>
        <end position="30"/>
    </location>
</feature>
<dbReference type="GO" id="GO:0005886">
    <property type="term" value="C:plasma membrane"/>
    <property type="evidence" value="ECO:0007669"/>
    <property type="project" value="TreeGrafter"/>
</dbReference>
<dbReference type="PANTHER" id="PTHR45138:SF9">
    <property type="entry name" value="DIGUANYLATE CYCLASE DGCM-RELATED"/>
    <property type="match status" value="1"/>
</dbReference>
<dbReference type="AlphaFoldDB" id="A0A3S0VGX5"/>
<evidence type="ECO:0000256" key="1">
    <source>
        <dbReference type="SAM" id="Phobius"/>
    </source>
</evidence>
<dbReference type="Pfam" id="PF00990">
    <property type="entry name" value="GGDEF"/>
    <property type="match status" value="1"/>
</dbReference>
<dbReference type="Gene3D" id="3.30.450.40">
    <property type="match status" value="1"/>
</dbReference>
<evidence type="ECO:0000259" key="2">
    <source>
        <dbReference type="PROSITE" id="PS50887"/>
    </source>
</evidence>
<gene>
    <name evidence="3" type="ORF">ELQ35_14480</name>
</gene>
<dbReference type="SMART" id="SM00065">
    <property type="entry name" value="GAF"/>
    <property type="match status" value="1"/>
</dbReference>
<dbReference type="GO" id="GO:1902201">
    <property type="term" value="P:negative regulation of bacterial-type flagellum-dependent cell motility"/>
    <property type="evidence" value="ECO:0007669"/>
    <property type="project" value="TreeGrafter"/>
</dbReference>
<feature type="transmembrane region" description="Helical" evidence="1">
    <location>
        <begin position="180"/>
        <end position="200"/>
    </location>
</feature>
<evidence type="ECO:0000313" key="3">
    <source>
        <dbReference type="EMBL" id="RUQ27741.1"/>
    </source>
</evidence>
<dbReference type="InterPro" id="IPR043128">
    <property type="entry name" value="Rev_trsase/Diguanyl_cyclase"/>
</dbReference>
<dbReference type="CDD" id="cd01949">
    <property type="entry name" value="GGDEF"/>
    <property type="match status" value="1"/>
</dbReference>
<dbReference type="InterPro" id="IPR050469">
    <property type="entry name" value="Diguanylate_Cyclase"/>
</dbReference>
<dbReference type="Pfam" id="PF13185">
    <property type="entry name" value="GAF_2"/>
    <property type="match status" value="1"/>
</dbReference>
<feature type="transmembrane region" description="Helical" evidence="1">
    <location>
        <begin position="143"/>
        <end position="168"/>
    </location>
</feature>
<dbReference type="InterPro" id="IPR003018">
    <property type="entry name" value="GAF"/>
</dbReference>
<dbReference type="OrthoDB" id="9759607at2"/>
<dbReference type="InterPro" id="IPR029787">
    <property type="entry name" value="Nucleotide_cyclase"/>
</dbReference>
<keyword evidence="1" id="KW-0812">Transmembrane</keyword>
<feature type="domain" description="GGDEF" evidence="2">
    <location>
        <begin position="431"/>
        <end position="573"/>
    </location>
</feature>